<dbReference type="Proteomes" id="UP000183404">
    <property type="component" value="Unassembled WGS sequence"/>
</dbReference>
<reference evidence="1 2" key="1">
    <citation type="submission" date="2016-10" db="EMBL/GenBank/DDBJ databases">
        <authorList>
            <person name="de Groot N.N."/>
        </authorList>
    </citation>
    <scope>NUCLEOTIDE SEQUENCE [LARGE SCALE GENOMIC DNA]</scope>
    <source>
        <strain evidence="1 2">DSM 569</strain>
    </source>
</reference>
<protein>
    <submittedName>
        <fullName evidence="1">Uncharacterized protein</fullName>
    </submittedName>
</protein>
<proteinExistence type="predicted"/>
<sequence>MEYLIEGYNKEIGNEFPSNILPIAPCCDLTRRFGEEPGPCVCWGPYCWGQVCRPVKLEPYYEVRK</sequence>
<organism evidence="1 2">
    <name type="scientific">Thermoanaerobacter thermohydrosulfuricus</name>
    <name type="common">Clostridium thermohydrosulfuricum</name>
    <dbReference type="NCBI Taxonomy" id="1516"/>
    <lineage>
        <taxon>Bacteria</taxon>
        <taxon>Bacillati</taxon>
        <taxon>Bacillota</taxon>
        <taxon>Clostridia</taxon>
        <taxon>Thermoanaerobacterales</taxon>
        <taxon>Thermoanaerobacteraceae</taxon>
        <taxon>Thermoanaerobacter</taxon>
    </lineage>
</organism>
<evidence type="ECO:0000313" key="2">
    <source>
        <dbReference type="Proteomes" id="UP000183404"/>
    </source>
</evidence>
<dbReference type="RefSeq" id="WP_004399550.1">
    <property type="nucleotide sequence ID" value="NZ_FNBS01000087.1"/>
</dbReference>
<gene>
    <name evidence="1" type="ORF">SAMN04244560_02532</name>
</gene>
<evidence type="ECO:0000313" key="1">
    <source>
        <dbReference type="EMBL" id="SDG54497.1"/>
    </source>
</evidence>
<dbReference type="AlphaFoldDB" id="A0A1G7V442"/>
<accession>A0A1G7V442</accession>
<dbReference type="EMBL" id="FNBS01000087">
    <property type="protein sequence ID" value="SDG54497.1"/>
    <property type="molecule type" value="Genomic_DNA"/>
</dbReference>
<name>A0A1G7V442_THETY</name>